<comment type="caution">
    <text evidence="1">The sequence shown here is derived from an EMBL/GenBank/DDBJ whole genome shotgun (WGS) entry which is preliminary data.</text>
</comment>
<organism evidence="1 2">
    <name type="scientific">Paenirhodobacter populi</name>
    <dbReference type="NCBI Taxonomy" id="2306993"/>
    <lineage>
        <taxon>Bacteria</taxon>
        <taxon>Pseudomonadati</taxon>
        <taxon>Pseudomonadota</taxon>
        <taxon>Alphaproteobacteria</taxon>
        <taxon>Rhodobacterales</taxon>
        <taxon>Rhodobacter group</taxon>
        <taxon>Paenirhodobacter</taxon>
    </lineage>
</organism>
<gene>
    <name evidence="1" type="ORF">D2T29_12385</name>
</gene>
<reference evidence="1 2" key="2">
    <citation type="submission" date="2019-01" db="EMBL/GenBank/DDBJ databases">
        <authorList>
            <person name="Li Y."/>
        </authorList>
    </citation>
    <scope>NUCLEOTIDE SEQUENCE [LARGE SCALE GENOMIC DNA]</scope>
    <source>
        <strain evidence="1 2">07D10-4-3</strain>
    </source>
</reference>
<dbReference type="EMBL" id="SAUY01000015">
    <property type="protein sequence ID" value="RWR30462.1"/>
    <property type="molecule type" value="Genomic_DNA"/>
</dbReference>
<dbReference type="Proteomes" id="UP000284451">
    <property type="component" value="Unassembled WGS sequence"/>
</dbReference>
<accession>A0A443KCU1</accession>
<proteinExistence type="predicted"/>
<dbReference type="AlphaFoldDB" id="A0A443KCU1"/>
<protein>
    <submittedName>
        <fullName evidence="1">Uncharacterized protein</fullName>
    </submittedName>
</protein>
<name>A0A443KCU1_9RHOB</name>
<evidence type="ECO:0000313" key="1">
    <source>
        <dbReference type="EMBL" id="RWR30462.1"/>
    </source>
</evidence>
<evidence type="ECO:0000313" key="2">
    <source>
        <dbReference type="Proteomes" id="UP000284451"/>
    </source>
</evidence>
<reference evidence="1 2" key="1">
    <citation type="submission" date="2019-01" db="EMBL/GenBank/DDBJ databases">
        <title>Sinorhodobacter populi sp. nov. isolated from the symptomatic bark tissue of Populus euramericana canker.</title>
        <authorList>
            <person name="Xu G."/>
        </authorList>
    </citation>
    <scope>NUCLEOTIDE SEQUENCE [LARGE SCALE GENOMIC DNA]</scope>
    <source>
        <strain evidence="1 2">07D10-4-3</strain>
    </source>
</reference>
<dbReference type="RefSeq" id="WP_128232668.1">
    <property type="nucleotide sequence ID" value="NZ_SAUY01000015.1"/>
</dbReference>
<sequence length="59" mass="6612">MQTLSPDQQAALQDFAKENGRSWKAKLNALWVNAAAPQILHGLRNSHGPSWLASYRLPR</sequence>